<name>A0AAV5WW07_9BILA</name>
<organism evidence="4 5">
    <name type="scientific">Pristionchus fissidentatus</name>
    <dbReference type="NCBI Taxonomy" id="1538716"/>
    <lineage>
        <taxon>Eukaryota</taxon>
        <taxon>Metazoa</taxon>
        <taxon>Ecdysozoa</taxon>
        <taxon>Nematoda</taxon>
        <taxon>Chromadorea</taxon>
        <taxon>Rhabditida</taxon>
        <taxon>Rhabditina</taxon>
        <taxon>Diplogasteromorpha</taxon>
        <taxon>Diplogasteroidea</taxon>
        <taxon>Neodiplogasteridae</taxon>
        <taxon>Pristionchus</taxon>
    </lineage>
</organism>
<dbReference type="AlphaFoldDB" id="A0AAV5WW07"/>
<evidence type="ECO:0000313" key="5">
    <source>
        <dbReference type="Proteomes" id="UP001432322"/>
    </source>
</evidence>
<accession>A0AAV5WW07</accession>
<feature type="non-terminal residue" evidence="4">
    <location>
        <position position="1"/>
    </location>
</feature>
<evidence type="ECO:0000313" key="4">
    <source>
        <dbReference type="EMBL" id="GMT35252.1"/>
    </source>
</evidence>
<keyword evidence="1" id="KW-0472">Membrane</keyword>
<dbReference type="InterPro" id="IPR036719">
    <property type="entry name" value="Neuro-gated_channel_TM_sf"/>
</dbReference>
<dbReference type="InterPro" id="IPR038050">
    <property type="entry name" value="Neuro_actylchol_rec"/>
</dbReference>
<protein>
    <recommendedName>
        <fullName evidence="3">Neurotransmitter-gated ion-channel transmembrane domain-containing protein</fullName>
    </recommendedName>
</protein>
<dbReference type="SUPFAM" id="SSF90112">
    <property type="entry name" value="Neurotransmitter-gated ion-channel transmembrane pore"/>
    <property type="match status" value="1"/>
</dbReference>
<evidence type="ECO:0000256" key="2">
    <source>
        <dbReference type="SAM" id="SignalP"/>
    </source>
</evidence>
<feature type="signal peptide" evidence="2">
    <location>
        <begin position="1"/>
        <end position="20"/>
    </location>
</feature>
<reference evidence="4" key="1">
    <citation type="submission" date="2023-10" db="EMBL/GenBank/DDBJ databases">
        <title>Genome assembly of Pristionchus species.</title>
        <authorList>
            <person name="Yoshida K."/>
            <person name="Sommer R.J."/>
        </authorList>
    </citation>
    <scope>NUCLEOTIDE SEQUENCE</scope>
    <source>
        <strain evidence="4">RS5133</strain>
    </source>
</reference>
<feature type="transmembrane region" description="Helical" evidence="1">
    <location>
        <begin position="137"/>
        <end position="155"/>
    </location>
</feature>
<dbReference type="Gene3D" id="1.20.58.390">
    <property type="entry name" value="Neurotransmitter-gated ion-channel transmembrane domain"/>
    <property type="match status" value="1"/>
</dbReference>
<comment type="caution">
    <text evidence="4">The sequence shown here is derived from an EMBL/GenBank/DDBJ whole genome shotgun (WGS) entry which is preliminary data.</text>
</comment>
<dbReference type="GO" id="GO:0016020">
    <property type="term" value="C:membrane"/>
    <property type="evidence" value="ECO:0007669"/>
    <property type="project" value="InterPro"/>
</dbReference>
<evidence type="ECO:0000259" key="3">
    <source>
        <dbReference type="Pfam" id="PF02932"/>
    </source>
</evidence>
<keyword evidence="5" id="KW-1185">Reference proteome</keyword>
<dbReference type="Pfam" id="PF02932">
    <property type="entry name" value="Neur_chan_memb"/>
    <property type="match status" value="1"/>
</dbReference>
<dbReference type="Proteomes" id="UP001432322">
    <property type="component" value="Unassembled WGS sequence"/>
</dbReference>
<feature type="chain" id="PRO_5043786706" description="Neurotransmitter-gated ion-channel transmembrane domain-containing protein" evidence="2">
    <location>
        <begin position="21"/>
        <end position="157"/>
    </location>
</feature>
<keyword evidence="2" id="KW-0732">Signal</keyword>
<proteinExistence type="predicted"/>
<keyword evidence="1" id="KW-1133">Transmembrane helix</keyword>
<feature type="transmembrane region" description="Helical" evidence="1">
    <location>
        <begin position="36"/>
        <end position="58"/>
    </location>
</feature>
<sequence length="157" mass="17505">LLQVTLGVTCLLALAMLVGSATKGMPKSDEIAILGIYILATCVLCFLATATTSVLSFLHERSTTRDRHPPRWIARLLLCKDYDTSLRLRSTSIQAGTETYSSPTANQLRKIANAAREKLSGMRSEAQWTRIFDRFDIAAMLFYQTINIIMLIVVLCF</sequence>
<keyword evidence="1" id="KW-0812">Transmembrane</keyword>
<dbReference type="InterPro" id="IPR006029">
    <property type="entry name" value="Neurotrans-gated_channel_TM"/>
</dbReference>
<dbReference type="GO" id="GO:0006811">
    <property type="term" value="P:monoatomic ion transport"/>
    <property type="evidence" value="ECO:0007669"/>
    <property type="project" value="InterPro"/>
</dbReference>
<evidence type="ECO:0000256" key="1">
    <source>
        <dbReference type="SAM" id="Phobius"/>
    </source>
</evidence>
<dbReference type="EMBL" id="BTSY01000007">
    <property type="protein sequence ID" value="GMT35252.1"/>
    <property type="molecule type" value="Genomic_DNA"/>
</dbReference>
<gene>
    <name evidence="4" type="ORF">PFISCL1PPCAC_26549</name>
</gene>
<feature type="domain" description="Neurotransmitter-gated ion-channel transmembrane" evidence="3">
    <location>
        <begin position="4"/>
        <end position="78"/>
    </location>
</feature>